<evidence type="ECO:0000256" key="2">
    <source>
        <dbReference type="ARBA" id="ARBA00022475"/>
    </source>
</evidence>
<evidence type="ECO:0000256" key="5">
    <source>
        <dbReference type="ARBA" id="ARBA00022725"/>
    </source>
</evidence>
<keyword evidence="6 10" id="KW-1133">Transmembrane helix</keyword>
<evidence type="ECO:0000256" key="3">
    <source>
        <dbReference type="ARBA" id="ARBA00022606"/>
    </source>
</evidence>
<keyword evidence="7 10" id="KW-0472">Membrane</keyword>
<comment type="similarity">
    <text evidence="10">Belongs to the insect chemoreceptor superfamily. Heteromeric odorant receptor channel (TC 1.A.69) family.</text>
</comment>
<dbReference type="PANTHER" id="PTHR21137:SF35">
    <property type="entry name" value="ODORANT RECEPTOR 19A-RELATED"/>
    <property type="match status" value="1"/>
</dbReference>
<reference evidence="11" key="1">
    <citation type="journal article" date="2015" name="Cell. Mol. Life Sci.">
        <title>Identification and functional analysis of olfactory receptor family reveal unusual characteristics of the olfactory system in the migratory locust.</title>
        <authorList>
            <person name="Wang Z."/>
            <person name="Yang P."/>
            <person name="Chen D."/>
            <person name="Jiang F."/>
            <person name="Li Y."/>
            <person name="Wang X."/>
            <person name="Kang L."/>
        </authorList>
    </citation>
    <scope>NUCLEOTIDE SEQUENCE</scope>
</reference>
<feature type="transmembrane region" description="Helical" evidence="10">
    <location>
        <begin position="207"/>
        <end position="228"/>
    </location>
</feature>
<evidence type="ECO:0000256" key="6">
    <source>
        <dbReference type="ARBA" id="ARBA00022989"/>
    </source>
</evidence>
<feature type="transmembrane region" description="Helical" evidence="10">
    <location>
        <begin position="77"/>
        <end position="98"/>
    </location>
</feature>
<dbReference type="Pfam" id="PF02949">
    <property type="entry name" value="7tm_6"/>
    <property type="match status" value="1"/>
</dbReference>
<evidence type="ECO:0000256" key="7">
    <source>
        <dbReference type="ARBA" id="ARBA00023136"/>
    </source>
</evidence>
<dbReference type="GO" id="GO:0007165">
    <property type="term" value="P:signal transduction"/>
    <property type="evidence" value="ECO:0007669"/>
    <property type="project" value="UniProtKB-KW"/>
</dbReference>
<reference evidence="11" key="2">
    <citation type="submission" date="2015-02" db="EMBL/GenBank/DDBJ databases">
        <authorList>
            <person name="Torres C."/>
        </authorList>
    </citation>
    <scope>NUCLEOTIDE SEQUENCE</scope>
</reference>
<sequence>MESGAAEDVEGPMGWSESGGSVLRLNVRHLWACGVWPLPGGWLFEAYAALGLALGAWNAAESLLALSFCWGDMEETTLLLTSTFTIGCGSAKMALLLARRGRYRALARRVQALASLQTGHCLADPALDDIRRGSQRRAFRLTLSMLLFMFSQCFVWFPMPVLAHWEERRLPFAQHAWDNNTRLYALSYAVQCVIGAWTSQLSFGVDLLFVAVMILAAAQLRILTIRIASLKTESWKVKPEGGARCEDVRPENGRDVMYENLCLCIDSHQKILRFLKHLENTMSSVVMTQFCFSVLVACVALFQATYSTDFTAVLKCASFLPVPGGQVFLYCWAAHNVTEQAEAVTMAAYSCSWVEASVRFKRALRILISRAQKPLVLTAGHLYPINREAFVSLVNASYSYYALLGQMNRR</sequence>
<evidence type="ECO:0000256" key="4">
    <source>
        <dbReference type="ARBA" id="ARBA00022692"/>
    </source>
</evidence>
<evidence type="ECO:0000256" key="10">
    <source>
        <dbReference type="RuleBase" id="RU351113"/>
    </source>
</evidence>
<evidence type="ECO:0000256" key="8">
    <source>
        <dbReference type="ARBA" id="ARBA00023170"/>
    </source>
</evidence>
<keyword evidence="9 10" id="KW-0807">Transducer</keyword>
<name>A0A0M4JBB5_LOCMI</name>
<comment type="caution">
    <text evidence="10">Lacks conserved residue(s) required for the propagation of feature annotation.</text>
</comment>
<evidence type="ECO:0000256" key="9">
    <source>
        <dbReference type="ARBA" id="ARBA00023224"/>
    </source>
</evidence>
<feature type="transmembrane region" description="Helical" evidence="10">
    <location>
        <begin position="30"/>
        <end position="57"/>
    </location>
</feature>
<feature type="transmembrane region" description="Helical" evidence="10">
    <location>
        <begin position="285"/>
        <end position="306"/>
    </location>
</feature>
<accession>A0A0M4JBB5</accession>
<keyword evidence="3 10" id="KW-0716">Sensory transduction</keyword>
<dbReference type="GO" id="GO:0005886">
    <property type="term" value="C:plasma membrane"/>
    <property type="evidence" value="ECO:0007669"/>
    <property type="project" value="UniProtKB-SubCell"/>
</dbReference>
<protein>
    <recommendedName>
        <fullName evidence="10">Odorant receptor</fullName>
    </recommendedName>
</protein>
<evidence type="ECO:0000313" key="11">
    <source>
        <dbReference type="EMBL" id="ALD51496.1"/>
    </source>
</evidence>
<keyword evidence="8 10" id="KW-0675">Receptor</keyword>
<comment type="subcellular location">
    <subcellularLocation>
        <location evidence="1 10">Cell membrane</location>
        <topology evidence="1 10">Multi-pass membrane protein</topology>
    </subcellularLocation>
</comment>
<proteinExistence type="evidence at transcript level"/>
<evidence type="ECO:0000256" key="1">
    <source>
        <dbReference type="ARBA" id="ARBA00004651"/>
    </source>
</evidence>
<feature type="transmembrane region" description="Helical" evidence="10">
    <location>
        <begin position="141"/>
        <end position="159"/>
    </location>
</feature>
<dbReference type="InterPro" id="IPR004117">
    <property type="entry name" value="7tm6_olfct_rcpt"/>
</dbReference>
<keyword evidence="2" id="KW-1003">Cell membrane</keyword>
<dbReference type="GO" id="GO:0005549">
    <property type="term" value="F:odorant binding"/>
    <property type="evidence" value="ECO:0007669"/>
    <property type="project" value="InterPro"/>
</dbReference>
<keyword evidence="5 10" id="KW-0552">Olfaction</keyword>
<keyword evidence="4 10" id="KW-0812">Transmembrane</keyword>
<dbReference type="EMBL" id="KP843360">
    <property type="protein sequence ID" value="ALD51496.1"/>
    <property type="molecule type" value="mRNA"/>
</dbReference>
<dbReference type="AlphaFoldDB" id="A0A0M4JBB5"/>
<organism evidence="11">
    <name type="scientific">Locusta migratoria</name>
    <name type="common">Migratory locust</name>
    <dbReference type="NCBI Taxonomy" id="7004"/>
    <lineage>
        <taxon>Eukaryota</taxon>
        <taxon>Metazoa</taxon>
        <taxon>Ecdysozoa</taxon>
        <taxon>Arthropoda</taxon>
        <taxon>Hexapoda</taxon>
        <taxon>Insecta</taxon>
        <taxon>Pterygota</taxon>
        <taxon>Neoptera</taxon>
        <taxon>Polyneoptera</taxon>
        <taxon>Orthoptera</taxon>
        <taxon>Caelifera</taxon>
        <taxon>Acrididea</taxon>
        <taxon>Acridomorpha</taxon>
        <taxon>Acridoidea</taxon>
        <taxon>Acrididae</taxon>
        <taxon>Oedipodinae</taxon>
        <taxon>Locusta</taxon>
    </lineage>
</organism>
<dbReference type="PANTHER" id="PTHR21137">
    <property type="entry name" value="ODORANT RECEPTOR"/>
    <property type="match status" value="1"/>
</dbReference>
<dbReference type="GO" id="GO:0004984">
    <property type="term" value="F:olfactory receptor activity"/>
    <property type="evidence" value="ECO:0007669"/>
    <property type="project" value="InterPro"/>
</dbReference>